<gene>
    <name evidence="5" type="ORF">RGD00_00615</name>
</gene>
<evidence type="ECO:0000313" key="5">
    <source>
        <dbReference type="EMBL" id="MDR5651091.1"/>
    </source>
</evidence>
<evidence type="ECO:0000256" key="1">
    <source>
        <dbReference type="ARBA" id="ARBA00023015"/>
    </source>
</evidence>
<keyword evidence="2" id="KW-0238">DNA-binding</keyword>
<dbReference type="InterPro" id="IPR009061">
    <property type="entry name" value="DNA-bd_dom_put_sf"/>
</dbReference>
<keyword evidence="1" id="KW-0805">Transcription regulation</keyword>
<organism evidence="5 6">
    <name type="scientific">Ruixingdingia sedimenti</name>
    <dbReference type="NCBI Taxonomy" id="3073604"/>
    <lineage>
        <taxon>Bacteria</taxon>
        <taxon>Pseudomonadati</taxon>
        <taxon>Pseudomonadota</taxon>
        <taxon>Alphaproteobacteria</taxon>
        <taxon>Rhodobacterales</taxon>
        <taxon>Paracoccaceae</taxon>
        <taxon>Ruixingdingia</taxon>
    </lineage>
</organism>
<dbReference type="PANTHER" id="PTHR30204:SF94">
    <property type="entry name" value="HEAVY METAL-DEPENDENT TRANSCRIPTIONAL REGULATOR HI_0293-RELATED"/>
    <property type="match status" value="1"/>
</dbReference>
<dbReference type="InterPro" id="IPR047057">
    <property type="entry name" value="MerR_fam"/>
</dbReference>
<evidence type="ECO:0000256" key="2">
    <source>
        <dbReference type="ARBA" id="ARBA00023125"/>
    </source>
</evidence>
<dbReference type="InterPro" id="IPR000551">
    <property type="entry name" value="MerR-type_HTH_dom"/>
</dbReference>
<dbReference type="PRINTS" id="PR00040">
    <property type="entry name" value="HTHMERR"/>
</dbReference>
<dbReference type="PROSITE" id="PS00552">
    <property type="entry name" value="HTH_MERR_1"/>
    <property type="match status" value="1"/>
</dbReference>
<dbReference type="RefSeq" id="WP_310455137.1">
    <property type="nucleotide sequence ID" value="NZ_JAVKPH010000001.1"/>
</dbReference>
<protein>
    <submittedName>
        <fullName evidence="5">MerR family transcriptional regulator</fullName>
    </submittedName>
</protein>
<dbReference type="PANTHER" id="PTHR30204">
    <property type="entry name" value="REDOX-CYCLING DRUG-SENSING TRANSCRIPTIONAL ACTIVATOR SOXR"/>
    <property type="match status" value="1"/>
</dbReference>
<dbReference type="SUPFAM" id="SSF46955">
    <property type="entry name" value="Putative DNA-binding domain"/>
    <property type="match status" value="1"/>
</dbReference>
<dbReference type="Pfam" id="PF13411">
    <property type="entry name" value="MerR_1"/>
    <property type="match status" value="1"/>
</dbReference>
<evidence type="ECO:0000313" key="6">
    <source>
        <dbReference type="Proteomes" id="UP001247754"/>
    </source>
</evidence>
<accession>A0ABU1F2J4</accession>
<evidence type="ECO:0000256" key="3">
    <source>
        <dbReference type="ARBA" id="ARBA00023163"/>
    </source>
</evidence>
<evidence type="ECO:0000259" key="4">
    <source>
        <dbReference type="PROSITE" id="PS50937"/>
    </source>
</evidence>
<comment type="caution">
    <text evidence="5">The sequence shown here is derived from an EMBL/GenBank/DDBJ whole genome shotgun (WGS) entry which is preliminary data.</text>
</comment>
<dbReference type="Gene3D" id="1.10.1660.10">
    <property type="match status" value="1"/>
</dbReference>
<dbReference type="SMART" id="SM00422">
    <property type="entry name" value="HTH_MERR"/>
    <property type="match status" value="1"/>
</dbReference>
<feature type="domain" description="HTH merR-type" evidence="4">
    <location>
        <begin position="1"/>
        <end position="71"/>
    </location>
</feature>
<dbReference type="Proteomes" id="UP001247754">
    <property type="component" value="Unassembled WGS sequence"/>
</dbReference>
<proteinExistence type="predicted"/>
<dbReference type="EMBL" id="JAVKPH010000001">
    <property type="protein sequence ID" value="MDR5651091.1"/>
    <property type="molecule type" value="Genomic_DNA"/>
</dbReference>
<keyword evidence="6" id="KW-1185">Reference proteome</keyword>
<dbReference type="PROSITE" id="PS50937">
    <property type="entry name" value="HTH_MERR_2"/>
    <property type="match status" value="1"/>
</dbReference>
<name>A0ABU1F2J4_9RHOB</name>
<keyword evidence="3" id="KW-0804">Transcription</keyword>
<sequence>MKIGDIARAAGVTTSRIRFYERRGIIAPAARGANGYRDYPADLIAILRFIEQAQGLGFSLKEIASVEVAGGAHPISCDEAIRLLSRKLDSVAALIAEAEGRKRRIEALIAELRERRQDAA</sequence>
<reference evidence="5 6" key="1">
    <citation type="submission" date="2023-09" db="EMBL/GenBank/DDBJ databases">
        <title>Xinfangfangia sedmenti sp. nov., isolated the sedment.</title>
        <authorList>
            <person name="Xu L."/>
        </authorList>
    </citation>
    <scope>NUCLEOTIDE SEQUENCE [LARGE SCALE GENOMIC DNA]</scope>
    <source>
        <strain evidence="5 6">LG-4</strain>
    </source>
</reference>